<keyword evidence="3" id="KW-0479">Metal-binding</keyword>
<organism evidence="5 6">
    <name type="scientific">Comamonas testosteroni TK102</name>
    <dbReference type="NCBI Taxonomy" id="1392005"/>
    <lineage>
        <taxon>Bacteria</taxon>
        <taxon>Pseudomonadati</taxon>
        <taxon>Pseudomonadota</taxon>
        <taxon>Betaproteobacteria</taxon>
        <taxon>Burkholderiales</taxon>
        <taxon>Comamonadaceae</taxon>
        <taxon>Comamonas</taxon>
    </lineage>
</organism>
<comment type="cofactor">
    <cofactor evidence="1">
        <name>Zn(2+)</name>
        <dbReference type="ChEBI" id="CHEBI:29105"/>
    </cofactor>
</comment>
<dbReference type="Pfam" id="PF05853">
    <property type="entry name" value="BKACE"/>
    <property type="match status" value="1"/>
</dbReference>
<dbReference type="GO" id="GO:0043720">
    <property type="term" value="F:3-keto-5-aminohexanoate cleavage activity"/>
    <property type="evidence" value="ECO:0007669"/>
    <property type="project" value="InterPro"/>
</dbReference>
<dbReference type="Proteomes" id="UP000028782">
    <property type="component" value="Chromosome"/>
</dbReference>
<proteinExistence type="predicted"/>
<evidence type="ECO:0000256" key="4">
    <source>
        <dbReference type="ARBA" id="ARBA00022833"/>
    </source>
</evidence>
<evidence type="ECO:0000313" key="5">
    <source>
        <dbReference type="EMBL" id="AIJ48794.1"/>
    </source>
</evidence>
<dbReference type="InterPro" id="IPR013785">
    <property type="entry name" value="Aldolase_TIM"/>
</dbReference>
<evidence type="ECO:0000256" key="2">
    <source>
        <dbReference type="ARBA" id="ARBA00022679"/>
    </source>
</evidence>
<dbReference type="GO" id="GO:0046872">
    <property type="term" value="F:metal ion binding"/>
    <property type="evidence" value="ECO:0007669"/>
    <property type="project" value="UniProtKB-KW"/>
</dbReference>
<dbReference type="HOGENOM" id="CLU_065536_3_0_4"/>
<keyword evidence="4" id="KW-0862">Zinc</keyword>
<dbReference type="Gene3D" id="3.20.20.70">
    <property type="entry name" value="Aldolase class I"/>
    <property type="match status" value="1"/>
</dbReference>
<dbReference type="KEGG" id="ctes:O987_23565"/>
<evidence type="ECO:0000256" key="3">
    <source>
        <dbReference type="ARBA" id="ARBA00022723"/>
    </source>
</evidence>
<accession>A0A076PPN9</accession>
<name>A0A076PPN9_COMTE</name>
<dbReference type="PANTHER" id="PTHR37418:SF2">
    <property type="entry name" value="3-KETO-5-AMINOHEXANOATE CLEAVAGE ENZYME"/>
    <property type="match status" value="1"/>
</dbReference>
<reference evidence="5 6" key="1">
    <citation type="journal article" date="2014" name="Genome Announc.">
        <title>Complete Genome Sequence of Polychlorinated Biphenyl Degrader Comamonas testosteroni TK102 (NBRC 109938).</title>
        <authorList>
            <person name="Fukuda K."/>
            <person name="Hosoyama A."/>
            <person name="Tsuchikane K."/>
            <person name="Ohji S."/>
            <person name="Yamazoe A."/>
            <person name="Fujita N."/>
            <person name="Shintani M."/>
            <person name="Kimbara K."/>
        </authorList>
    </citation>
    <scope>NUCLEOTIDE SEQUENCE [LARGE SCALE GENOMIC DNA]</scope>
    <source>
        <strain evidence="5">TK102</strain>
    </source>
</reference>
<evidence type="ECO:0000256" key="1">
    <source>
        <dbReference type="ARBA" id="ARBA00001947"/>
    </source>
</evidence>
<dbReference type="AlphaFoldDB" id="A0A076PPN9"/>
<dbReference type="PANTHER" id="PTHR37418">
    <property type="entry name" value="3-KETO-5-AMINOHEXANOATE CLEAVAGE ENZYME-RELATED"/>
    <property type="match status" value="1"/>
</dbReference>
<protein>
    <recommendedName>
        <fullName evidence="7">Class III aminotransferase</fullName>
    </recommendedName>
</protein>
<evidence type="ECO:0000313" key="6">
    <source>
        <dbReference type="Proteomes" id="UP000028782"/>
    </source>
</evidence>
<gene>
    <name evidence="5" type="ORF">O987_23565</name>
</gene>
<keyword evidence="2" id="KW-0808">Transferase</keyword>
<sequence length="272" mass="29538">MMNTPLIITVAPNGAYKTREQHPEVPLTAADLAQTAKECLDCGASMIHMHVRKPDGRHLLDAHAYLEATAAVRKAVGQELVVQVTTEAAQVYQPHEQMRVARETAPEAISVGLREILKPEVPEADIHSFFTWLKQSNVMTQIILYDVADVQAWQRLRASGVIPENKWFLLFVLGRYSAGQTSSPIDLLPFLNAHDDVYPWAMCAFGPQENACAMAAASLGGHARVGFENNLFLKSGEPAASNAALVAQVCQGAAALGRPLAAADDIRSLFLN</sequence>
<dbReference type="EMBL" id="CP006704">
    <property type="protein sequence ID" value="AIJ48794.1"/>
    <property type="molecule type" value="Genomic_DNA"/>
</dbReference>
<evidence type="ECO:0008006" key="7">
    <source>
        <dbReference type="Google" id="ProtNLM"/>
    </source>
</evidence>
<dbReference type="InterPro" id="IPR008567">
    <property type="entry name" value="BKACE"/>
</dbReference>